<keyword evidence="3" id="KW-1185">Reference proteome</keyword>
<evidence type="ECO:0000313" key="2">
    <source>
        <dbReference type="EMBL" id="TQM67046.1"/>
    </source>
</evidence>
<dbReference type="EMBL" id="VFPO01000001">
    <property type="protein sequence ID" value="TQM67046.1"/>
    <property type="molecule type" value="Genomic_DNA"/>
</dbReference>
<evidence type="ECO:0008006" key="4">
    <source>
        <dbReference type="Google" id="ProtNLM"/>
    </source>
</evidence>
<dbReference type="Proteomes" id="UP000316706">
    <property type="component" value="Unassembled WGS sequence"/>
</dbReference>
<dbReference type="OrthoDB" id="3483176at2"/>
<proteinExistence type="predicted"/>
<dbReference type="RefSeq" id="WP_141966107.1">
    <property type="nucleotide sequence ID" value="NZ_VFPO01000001.1"/>
</dbReference>
<gene>
    <name evidence="2" type="ORF">FHX41_0643</name>
</gene>
<feature type="region of interest" description="Disordered" evidence="1">
    <location>
        <begin position="1"/>
        <end position="37"/>
    </location>
</feature>
<reference evidence="2 3" key="1">
    <citation type="submission" date="2019-06" db="EMBL/GenBank/DDBJ databases">
        <title>Sequencing the genomes of 1000 actinobacteria strains.</title>
        <authorList>
            <person name="Klenk H.-P."/>
        </authorList>
    </citation>
    <scope>NUCLEOTIDE SEQUENCE [LARGE SCALE GENOMIC DNA]</scope>
    <source>
        <strain evidence="2 3">DSM 45043</strain>
    </source>
</reference>
<evidence type="ECO:0000256" key="1">
    <source>
        <dbReference type="SAM" id="MobiDB-lite"/>
    </source>
</evidence>
<evidence type="ECO:0000313" key="3">
    <source>
        <dbReference type="Proteomes" id="UP000316706"/>
    </source>
</evidence>
<organism evidence="2 3">
    <name type="scientific">Actinomadura hallensis</name>
    <dbReference type="NCBI Taxonomy" id="337895"/>
    <lineage>
        <taxon>Bacteria</taxon>
        <taxon>Bacillati</taxon>
        <taxon>Actinomycetota</taxon>
        <taxon>Actinomycetes</taxon>
        <taxon>Streptosporangiales</taxon>
        <taxon>Thermomonosporaceae</taxon>
        <taxon>Actinomadura</taxon>
    </lineage>
</organism>
<comment type="caution">
    <text evidence="2">The sequence shown here is derived from an EMBL/GenBank/DDBJ whole genome shotgun (WGS) entry which is preliminary data.</text>
</comment>
<name>A0A543I8X8_9ACTN</name>
<accession>A0A543I8X8</accession>
<dbReference type="AlphaFoldDB" id="A0A543I8X8"/>
<sequence length="109" mass="11880">MNTGYKWRISQLTGRPGPAAHRPRPEPTHDPPSPAPALEERACCCLAKPVAVAVMPVLGADDRPVDLHLCAHHYRLSRTALRKSDAVVYDGSGRRVTGADPHDLVRTAR</sequence>
<protein>
    <recommendedName>
        <fullName evidence="4">DUF3499 family protein</fullName>
    </recommendedName>
</protein>